<keyword evidence="14" id="KW-0234">DNA repair</keyword>
<evidence type="ECO:0000256" key="15">
    <source>
        <dbReference type="ARBA" id="ARBA00023242"/>
    </source>
</evidence>
<feature type="domain" description="RING-type" evidence="18">
    <location>
        <begin position="262"/>
        <end position="306"/>
    </location>
</feature>
<evidence type="ECO:0000256" key="10">
    <source>
        <dbReference type="ARBA" id="ARBA00022763"/>
    </source>
</evidence>
<protein>
    <recommendedName>
        <fullName evidence="5">RING-type E3 ubiquitin transferase</fullName>
        <ecNumber evidence="5">2.3.2.27</ecNumber>
    </recommendedName>
</protein>
<evidence type="ECO:0000256" key="2">
    <source>
        <dbReference type="ARBA" id="ARBA00004322"/>
    </source>
</evidence>
<evidence type="ECO:0000256" key="3">
    <source>
        <dbReference type="ARBA" id="ARBA00004496"/>
    </source>
</evidence>
<feature type="compositionally biased region" description="Polar residues" evidence="17">
    <location>
        <begin position="121"/>
        <end position="130"/>
    </location>
</feature>
<dbReference type="GO" id="GO:0005737">
    <property type="term" value="C:cytoplasm"/>
    <property type="evidence" value="ECO:0007669"/>
    <property type="project" value="UniProtKB-SubCell"/>
</dbReference>
<dbReference type="GO" id="GO:0016567">
    <property type="term" value="P:protein ubiquitination"/>
    <property type="evidence" value="ECO:0007669"/>
    <property type="project" value="InterPro"/>
</dbReference>
<keyword evidence="12" id="KW-0833">Ubl conjugation pathway</keyword>
<dbReference type="Gene3D" id="2.130.10.10">
    <property type="entry name" value="YVTN repeat-like/Quinoprotein amine dehydrogenase"/>
    <property type="match status" value="1"/>
</dbReference>
<dbReference type="GO" id="GO:0061630">
    <property type="term" value="F:ubiquitin protein ligase activity"/>
    <property type="evidence" value="ECO:0007669"/>
    <property type="project" value="UniProtKB-EC"/>
</dbReference>
<keyword evidence="7" id="KW-0853">WD repeat</keyword>
<dbReference type="GO" id="GO:0016605">
    <property type="term" value="C:PML body"/>
    <property type="evidence" value="ECO:0007669"/>
    <property type="project" value="UniProtKB-SubCell"/>
</dbReference>
<feature type="compositionally biased region" description="Basic and acidic residues" evidence="17">
    <location>
        <begin position="218"/>
        <end position="249"/>
    </location>
</feature>
<evidence type="ECO:0000256" key="12">
    <source>
        <dbReference type="ARBA" id="ARBA00022786"/>
    </source>
</evidence>
<dbReference type="EMBL" id="MRZV01001844">
    <property type="protein sequence ID" value="PIK35660.1"/>
    <property type="molecule type" value="Genomic_DNA"/>
</dbReference>
<comment type="pathway">
    <text evidence="4">Protein modification; protein ubiquitination.</text>
</comment>
<comment type="caution">
    <text evidence="19">The sequence shown here is derived from an EMBL/GenBank/DDBJ whole genome shotgun (WGS) entry which is preliminary data.</text>
</comment>
<evidence type="ECO:0000256" key="6">
    <source>
        <dbReference type="ARBA" id="ARBA00022490"/>
    </source>
</evidence>
<dbReference type="SMART" id="SM00320">
    <property type="entry name" value="WD40"/>
    <property type="match status" value="2"/>
</dbReference>
<dbReference type="Gene3D" id="3.30.40.10">
    <property type="entry name" value="Zinc/RING finger domain, C3HC4 (zinc finger)"/>
    <property type="match status" value="1"/>
</dbReference>
<evidence type="ECO:0000256" key="9">
    <source>
        <dbReference type="ARBA" id="ARBA00022737"/>
    </source>
</evidence>
<feature type="compositionally biased region" description="Polar residues" evidence="17">
    <location>
        <begin position="198"/>
        <end position="214"/>
    </location>
</feature>
<accession>A0A2G8JIT4</accession>
<dbReference type="PROSITE" id="PS50089">
    <property type="entry name" value="ZF_RING_2"/>
    <property type="match status" value="1"/>
</dbReference>
<evidence type="ECO:0000313" key="19">
    <source>
        <dbReference type="EMBL" id="PIK35660.1"/>
    </source>
</evidence>
<feature type="region of interest" description="Disordered" evidence="17">
    <location>
        <begin position="367"/>
        <end position="397"/>
    </location>
</feature>
<dbReference type="Proteomes" id="UP000230750">
    <property type="component" value="Unassembled WGS sequence"/>
</dbReference>
<keyword evidence="9" id="KW-0677">Repeat</keyword>
<feature type="compositionally biased region" description="Acidic residues" evidence="17">
    <location>
        <begin position="1"/>
        <end position="11"/>
    </location>
</feature>
<keyword evidence="11 16" id="KW-0479">Metal-binding</keyword>
<dbReference type="InterPro" id="IPR001680">
    <property type="entry name" value="WD40_rpt"/>
</dbReference>
<evidence type="ECO:0000256" key="13">
    <source>
        <dbReference type="ARBA" id="ARBA00022833"/>
    </source>
</evidence>
<dbReference type="InterPro" id="IPR037381">
    <property type="entry name" value="RFWD3"/>
</dbReference>
<keyword evidence="8" id="KW-0808">Transferase</keyword>
<dbReference type="STRING" id="307972.A0A2G8JIT4"/>
<organism evidence="19 20">
    <name type="scientific">Stichopus japonicus</name>
    <name type="common">Sea cucumber</name>
    <dbReference type="NCBI Taxonomy" id="307972"/>
    <lineage>
        <taxon>Eukaryota</taxon>
        <taxon>Metazoa</taxon>
        <taxon>Echinodermata</taxon>
        <taxon>Eleutherozoa</taxon>
        <taxon>Echinozoa</taxon>
        <taxon>Holothuroidea</taxon>
        <taxon>Aspidochirotacea</taxon>
        <taxon>Aspidochirotida</taxon>
        <taxon>Stichopodidae</taxon>
        <taxon>Apostichopus</taxon>
    </lineage>
</organism>
<dbReference type="Pfam" id="PF23419">
    <property type="entry name" value="WD40_RFWD3"/>
    <property type="match status" value="1"/>
</dbReference>
<reference evidence="19 20" key="1">
    <citation type="journal article" date="2017" name="PLoS Biol.">
        <title>The sea cucumber genome provides insights into morphological evolution and visceral regeneration.</title>
        <authorList>
            <person name="Zhang X."/>
            <person name="Sun L."/>
            <person name="Yuan J."/>
            <person name="Sun Y."/>
            <person name="Gao Y."/>
            <person name="Zhang L."/>
            <person name="Li S."/>
            <person name="Dai H."/>
            <person name="Hamel J.F."/>
            <person name="Liu C."/>
            <person name="Yu Y."/>
            <person name="Liu S."/>
            <person name="Lin W."/>
            <person name="Guo K."/>
            <person name="Jin S."/>
            <person name="Xu P."/>
            <person name="Storey K.B."/>
            <person name="Huan P."/>
            <person name="Zhang T."/>
            <person name="Zhou Y."/>
            <person name="Zhang J."/>
            <person name="Lin C."/>
            <person name="Li X."/>
            <person name="Xing L."/>
            <person name="Huo D."/>
            <person name="Sun M."/>
            <person name="Wang L."/>
            <person name="Mercier A."/>
            <person name="Li F."/>
            <person name="Yang H."/>
            <person name="Xiang J."/>
        </authorList>
    </citation>
    <scope>NUCLEOTIDE SEQUENCE [LARGE SCALE GENOMIC DNA]</scope>
    <source>
        <strain evidence="19">Shaxun</strain>
        <tissue evidence="19">Muscle</tissue>
    </source>
</reference>
<evidence type="ECO:0000259" key="18">
    <source>
        <dbReference type="PROSITE" id="PS50089"/>
    </source>
</evidence>
<evidence type="ECO:0000256" key="14">
    <source>
        <dbReference type="ARBA" id="ARBA00023204"/>
    </source>
</evidence>
<dbReference type="InterPro" id="IPR036322">
    <property type="entry name" value="WD40_repeat_dom_sf"/>
</dbReference>
<evidence type="ECO:0000313" key="20">
    <source>
        <dbReference type="Proteomes" id="UP000230750"/>
    </source>
</evidence>
<feature type="region of interest" description="Disordered" evidence="17">
    <location>
        <begin position="111"/>
        <end position="256"/>
    </location>
</feature>
<evidence type="ECO:0000256" key="16">
    <source>
        <dbReference type="PROSITE-ProRule" id="PRU00175"/>
    </source>
</evidence>
<evidence type="ECO:0000256" key="1">
    <source>
        <dbReference type="ARBA" id="ARBA00000900"/>
    </source>
</evidence>
<dbReference type="CDD" id="cd16450">
    <property type="entry name" value="mRING-C3HGC3_RFWD3"/>
    <property type="match status" value="1"/>
</dbReference>
<evidence type="ECO:0000256" key="5">
    <source>
        <dbReference type="ARBA" id="ARBA00012483"/>
    </source>
</evidence>
<evidence type="ECO:0000256" key="8">
    <source>
        <dbReference type="ARBA" id="ARBA00022679"/>
    </source>
</evidence>
<dbReference type="EC" id="2.3.2.27" evidence="5"/>
<feature type="region of interest" description="Disordered" evidence="17">
    <location>
        <begin position="1"/>
        <end position="61"/>
    </location>
</feature>
<keyword evidence="6" id="KW-0963">Cytoplasm</keyword>
<keyword evidence="20" id="KW-1185">Reference proteome</keyword>
<dbReference type="OrthoDB" id="5600418at2759"/>
<evidence type="ECO:0000256" key="7">
    <source>
        <dbReference type="ARBA" id="ARBA00022574"/>
    </source>
</evidence>
<gene>
    <name evidence="19" type="ORF">BSL78_27512</name>
</gene>
<dbReference type="InterPro" id="IPR056527">
    <property type="entry name" value="WD40_RFWD3"/>
</dbReference>
<name>A0A2G8JIT4_STIJA</name>
<comment type="catalytic activity">
    <reaction evidence="1">
        <text>S-ubiquitinyl-[E2 ubiquitin-conjugating enzyme]-L-cysteine + [acceptor protein]-L-lysine = [E2 ubiquitin-conjugating enzyme]-L-cysteine + N(6)-ubiquitinyl-[acceptor protein]-L-lysine.</text>
        <dbReference type="EC" id="2.3.2.27"/>
    </reaction>
</comment>
<feature type="compositionally biased region" description="Polar residues" evidence="17">
    <location>
        <begin position="179"/>
        <end position="189"/>
    </location>
</feature>
<dbReference type="GO" id="GO:0008270">
    <property type="term" value="F:zinc ion binding"/>
    <property type="evidence" value="ECO:0007669"/>
    <property type="project" value="UniProtKB-KW"/>
</dbReference>
<dbReference type="SUPFAM" id="SSF50978">
    <property type="entry name" value="WD40 repeat-like"/>
    <property type="match status" value="1"/>
</dbReference>
<keyword evidence="11 16" id="KW-0863">Zinc-finger</keyword>
<dbReference type="Pfam" id="PF13639">
    <property type="entry name" value="zf-RING_2"/>
    <property type="match status" value="1"/>
</dbReference>
<dbReference type="PANTHER" id="PTHR16047:SF7">
    <property type="entry name" value="E3 UBIQUITIN-PROTEIN LIGASE RFWD3"/>
    <property type="match status" value="1"/>
</dbReference>
<dbReference type="SUPFAM" id="SSF57850">
    <property type="entry name" value="RING/U-box"/>
    <property type="match status" value="1"/>
</dbReference>
<sequence>MDSEAETVFDGDEGRSTPSSSQSTDLFDDDNDEEDDDRVMEVSDESGSRPDDTATWSRDSNSQHLLQHIVARTQNVISQNIHSGENRVTAGETEDNPGQSEPVEVNVLRTSQSRADHQNRALASNSQTEIQSSPPRPSSQSAERIRAESPVFHSSPVGRSSQSARTNRAVSPVFHSSPVGHSSRTNVQRTARVPVESPRSNAISQSHQRQTVPSVTLEGDRLTASENERRRDSLSDFKLPNDDTKKTVFDDDTDSDDESQTCIICYEPWSNSGKHRLASLKCGHLFGSSCIQKWLKGQGGKCPHCNAKAKKTDIRVIYAKALKAIDTSERDKAIKDLEKEKELRRKIEIEKAQIMLKYQMAVEEVNRMRSQVKHQSSSSNSSQPGPSSTQGVKPTLSGSYNLEKTISVSNDGNSRILSYDYSNHCLVASVPSPNQLLFAGFGVKKISALMNWKTNQYLPMHSKPIRGMAFNGRNDGLLLTGAMDKTLKITSLTSSTVVQVYDTAAPVWSCCWNQEDVNYLYAGLSNGTILVYDTRNTSQEVLALNREGSKHPIVAMNYVPKSEGSRFNCSGLLVGTLSNCSFWEQTSSLEFTPHILPLEGNCISLSFEGSTRHCLASFRPNKTYPSMRHVMCELLSTTRPGDTEPEFKCNPIQSYFGGSTVKLLARSTIFRRPNSNDRLLIAAGDEGSSSLDLWDSNSGAKVQHLMVGATVLDICPFRYNNCDYLGALSEKIIKLYKWQP</sequence>
<dbReference type="InterPro" id="IPR001841">
    <property type="entry name" value="Znf_RING"/>
</dbReference>
<keyword evidence="10" id="KW-0227">DNA damage</keyword>
<evidence type="ECO:0000256" key="4">
    <source>
        <dbReference type="ARBA" id="ARBA00004906"/>
    </source>
</evidence>
<dbReference type="GO" id="GO:0036297">
    <property type="term" value="P:interstrand cross-link repair"/>
    <property type="evidence" value="ECO:0007669"/>
    <property type="project" value="InterPro"/>
</dbReference>
<comment type="subcellular location">
    <subcellularLocation>
        <location evidence="3">Cytoplasm</location>
    </subcellularLocation>
    <subcellularLocation>
        <location evidence="2">Nucleus</location>
        <location evidence="2">PML body</location>
    </subcellularLocation>
</comment>
<dbReference type="InterPro" id="IPR013083">
    <property type="entry name" value="Znf_RING/FYVE/PHD"/>
</dbReference>
<dbReference type="AlphaFoldDB" id="A0A2G8JIT4"/>
<evidence type="ECO:0000256" key="11">
    <source>
        <dbReference type="ARBA" id="ARBA00022771"/>
    </source>
</evidence>
<feature type="compositionally biased region" description="Polar residues" evidence="17">
    <location>
        <begin position="157"/>
        <end position="169"/>
    </location>
</feature>
<dbReference type="InterPro" id="IPR015943">
    <property type="entry name" value="WD40/YVTN_repeat-like_dom_sf"/>
</dbReference>
<dbReference type="SMART" id="SM00184">
    <property type="entry name" value="RING"/>
    <property type="match status" value="1"/>
</dbReference>
<keyword evidence="13" id="KW-0862">Zinc</keyword>
<feature type="compositionally biased region" description="Low complexity" evidence="17">
    <location>
        <begin position="373"/>
        <end position="390"/>
    </location>
</feature>
<dbReference type="PANTHER" id="PTHR16047">
    <property type="entry name" value="RFWD3 PROTEIN"/>
    <property type="match status" value="1"/>
</dbReference>
<proteinExistence type="predicted"/>
<feature type="compositionally biased region" description="Acidic residues" evidence="17">
    <location>
        <begin position="26"/>
        <end position="44"/>
    </location>
</feature>
<evidence type="ECO:0000256" key="17">
    <source>
        <dbReference type="SAM" id="MobiDB-lite"/>
    </source>
</evidence>
<keyword evidence="15" id="KW-0539">Nucleus</keyword>